<dbReference type="AlphaFoldDB" id="A0A225E700"/>
<evidence type="ECO:0000313" key="3">
    <source>
        <dbReference type="Proteomes" id="UP000214646"/>
    </source>
</evidence>
<evidence type="ECO:0000256" key="1">
    <source>
        <dbReference type="SAM" id="SignalP"/>
    </source>
</evidence>
<feature type="chain" id="PRO_5013075970" evidence="1">
    <location>
        <begin position="21"/>
        <end position="67"/>
    </location>
</feature>
<dbReference type="EMBL" id="NIDE01000001">
    <property type="protein sequence ID" value="OWK46578.1"/>
    <property type="molecule type" value="Genomic_DNA"/>
</dbReference>
<name>A0A225E700_9BACT</name>
<dbReference type="Proteomes" id="UP000214646">
    <property type="component" value="Unassembled WGS sequence"/>
</dbReference>
<protein>
    <submittedName>
        <fullName evidence="2">Uncharacterized protein</fullName>
    </submittedName>
</protein>
<sequence length="67" mass="6967">MRRLTLALAAAAILAGSASAAGIETTCFGTAVEFVDTPKVAAATALKQEKLVFVLHVSGNFEDPRFT</sequence>
<organism evidence="2 3">
    <name type="scientific">Fimbriiglobus ruber</name>
    <dbReference type="NCBI Taxonomy" id="1908690"/>
    <lineage>
        <taxon>Bacteria</taxon>
        <taxon>Pseudomonadati</taxon>
        <taxon>Planctomycetota</taxon>
        <taxon>Planctomycetia</taxon>
        <taxon>Gemmatales</taxon>
        <taxon>Gemmataceae</taxon>
        <taxon>Fimbriiglobus</taxon>
    </lineage>
</organism>
<keyword evidence="3" id="KW-1185">Reference proteome</keyword>
<dbReference type="RefSeq" id="WP_088251790.1">
    <property type="nucleotide sequence ID" value="NZ_NIDE01000001.1"/>
</dbReference>
<feature type="signal peptide" evidence="1">
    <location>
        <begin position="1"/>
        <end position="20"/>
    </location>
</feature>
<accession>A0A225E700</accession>
<evidence type="ECO:0000313" key="2">
    <source>
        <dbReference type="EMBL" id="OWK46578.1"/>
    </source>
</evidence>
<proteinExistence type="predicted"/>
<keyword evidence="1" id="KW-0732">Signal</keyword>
<comment type="caution">
    <text evidence="2">The sequence shown here is derived from an EMBL/GenBank/DDBJ whole genome shotgun (WGS) entry which is preliminary data.</text>
</comment>
<gene>
    <name evidence="2" type="ORF">FRUB_00277</name>
</gene>
<reference evidence="3" key="1">
    <citation type="submission" date="2017-06" db="EMBL/GenBank/DDBJ databases">
        <title>Genome analysis of Fimbriiglobus ruber SP5, the first member of the order Planctomycetales with confirmed chitinolytic capability.</title>
        <authorList>
            <person name="Ravin N.V."/>
            <person name="Rakitin A.L."/>
            <person name="Ivanova A.A."/>
            <person name="Beletsky A.V."/>
            <person name="Kulichevskaya I.S."/>
            <person name="Mardanov A.V."/>
            <person name="Dedysh S.N."/>
        </authorList>
    </citation>
    <scope>NUCLEOTIDE SEQUENCE [LARGE SCALE GENOMIC DNA]</scope>
    <source>
        <strain evidence="3">SP5</strain>
    </source>
</reference>